<dbReference type="OrthoDB" id="3981281at2759"/>
<dbReference type="SUPFAM" id="SSF57701">
    <property type="entry name" value="Zn2/Cys6 DNA-binding domain"/>
    <property type="match status" value="1"/>
</dbReference>
<evidence type="ECO:0000256" key="1">
    <source>
        <dbReference type="ARBA" id="ARBA00008343"/>
    </source>
</evidence>
<keyword evidence="3" id="KW-0378">Hydrolase</keyword>
<proteinExistence type="inferred from homology"/>
<dbReference type="SMART" id="SM00066">
    <property type="entry name" value="GAL4"/>
    <property type="match status" value="1"/>
</dbReference>
<keyword evidence="6" id="KW-0238">DNA-binding</keyword>
<evidence type="ECO:0000256" key="4">
    <source>
        <dbReference type="ARBA" id="ARBA00022833"/>
    </source>
</evidence>
<feature type="domain" description="Zn(2)-C6 fungal-type" evidence="10">
    <location>
        <begin position="39"/>
        <end position="67"/>
    </location>
</feature>
<evidence type="ECO:0000256" key="3">
    <source>
        <dbReference type="ARBA" id="ARBA00022801"/>
    </source>
</evidence>
<keyword evidence="12" id="KW-1185">Reference proteome</keyword>
<sequence>MLPDYYHQQMYQAAVPPSVNVQDLNMRPKRAIKRRTRTGCLTCRRRRIKCDERKPGCRNCEKSRICCAGYQRVKPTKQEIKKITRQMSVNTILS</sequence>
<dbReference type="GeneID" id="30990097"/>
<evidence type="ECO:0000256" key="9">
    <source>
        <dbReference type="ARBA" id="ARBA00023295"/>
    </source>
</evidence>
<accession>A0A1E4RWK0</accession>
<dbReference type="Pfam" id="PF00172">
    <property type="entry name" value="Zn_clus"/>
    <property type="match status" value="1"/>
</dbReference>
<dbReference type="InterPro" id="IPR004035">
    <property type="entry name" value="Endouclease-III_FeS-bd_BS"/>
</dbReference>
<protein>
    <recommendedName>
        <fullName evidence="10">Zn(2)-C6 fungal-type domain-containing protein</fullName>
    </recommendedName>
</protein>
<evidence type="ECO:0000256" key="2">
    <source>
        <dbReference type="ARBA" id="ARBA00022723"/>
    </source>
</evidence>
<keyword evidence="7" id="KW-0804">Transcription</keyword>
<dbReference type="STRING" id="983966.A0A1E4RWK0"/>
<gene>
    <name evidence="11" type="ORF">CYBJADRAFT_169268</name>
</gene>
<keyword evidence="8" id="KW-0539">Nucleus</keyword>
<evidence type="ECO:0000256" key="7">
    <source>
        <dbReference type="ARBA" id="ARBA00023163"/>
    </source>
</evidence>
<dbReference type="PROSITE" id="PS50048">
    <property type="entry name" value="ZN2_CY6_FUNGAL_2"/>
    <property type="match status" value="1"/>
</dbReference>
<dbReference type="InterPro" id="IPR052360">
    <property type="entry name" value="Transcr_Regulatory_Proteins"/>
</dbReference>
<keyword evidence="4" id="KW-0862">Zinc</keyword>
<evidence type="ECO:0000256" key="6">
    <source>
        <dbReference type="ARBA" id="ARBA00023125"/>
    </source>
</evidence>
<dbReference type="PROSITE" id="PS00764">
    <property type="entry name" value="ENDONUCLEASE_III_1"/>
    <property type="match status" value="1"/>
</dbReference>
<dbReference type="GO" id="GO:0003677">
    <property type="term" value="F:DNA binding"/>
    <property type="evidence" value="ECO:0007669"/>
    <property type="project" value="UniProtKB-KW"/>
</dbReference>
<keyword evidence="5" id="KW-0805">Transcription regulation</keyword>
<dbReference type="PROSITE" id="PS00463">
    <property type="entry name" value="ZN2_CY6_FUNGAL_1"/>
    <property type="match status" value="1"/>
</dbReference>
<evidence type="ECO:0000256" key="5">
    <source>
        <dbReference type="ARBA" id="ARBA00023015"/>
    </source>
</evidence>
<evidence type="ECO:0000313" key="11">
    <source>
        <dbReference type="EMBL" id="ODV71644.1"/>
    </source>
</evidence>
<keyword evidence="9" id="KW-0326">Glycosidase</keyword>
<dbReference type="AlphaFoldDB" id="A0A1E4RWK0"/>
<dbReference type="PANTHER" id="PTHR36206">
    <property type="entry name" value="ASPERCRYPTIN BIOSYNTHESIS CLUSTER-SPECIFIC TRANSCRIPTION REGULATOR ATNN-RELATED"/>
    <property type="match status" value="1"/>
</dbReference>
<dbReference type="EMBL" id="KV453939">
    <property type="protein sequence ID" value="ODV71644.1"/>
    <property type="molecule type" value="Genomic_DNA"/>
</dbReference>
<dbReference type="PANTHER" id="PTHR36206:SF13">
    <property type="entry name" value="TRANSCRIPTIONAL REGULATORY PROTEIN MOC3"/>
    <property type="match status" value="1"/>
</dbReference>
<dbReference type="CDD" id="cd00067">
    <property type="entry name" value="GAL4"/>
    <property type="match status" value="1"/>
</dbReference>
<dbReference type="GO" id="GO:0000981">
    <property type="term" value="F:DNA-binding transcription factor activity, RNA polymerase II-specific"/>
    <property type="evidence" value="ECO:0007669"/>
    <property type="project" value="InterPro"/>
</dbReference>
<evidence type="ECO:0000313" key="12">
    <source>
        <dbReference type="Proteomes" id="UP000094389"/>
    </source>
</evidence>
<organism evidence="11 12">
    <name type="scientific">Cyberlindnera jadinii (strain ATCC 18201 / CBS 1600 / BCRC 20928 / JCM 3617 / NBRC 0987 / NRRL Y-1542)</name>
    <name type="common">Torula yeast</name>
    <name type="synonym">Candida utilis</name>
    <dbReference type="NCBI Taxonomy" id="983966"/>
    <lineage>
        <taxon>Eukaryota</taxon>
        <taxon>Fungi</taxon>
        <taxon>Dikarya</taxon>
        <taxon>Ascomycota</taxon>
        <taxon>Saccharomycotina</taxon>
        <taxon>Saccharomycetes</taxon>
        <taxon>Phaffomycetales</taxon>
        <taxon>Phaffomycetaceae</taxon>
        <taxon>Cyberlindnera</taxon>
    </lineage>
</organism>
<comment type="similarity">
    <text evidence="1">Belongs to the Nth/MutY family.</text>
</comment>
<name>A0A1E4RWK0_CYBJN</name>
<dbReference type="RefSeq" id="XP_020068683.1">
    <property type="nucleotide sequence ID" value="XM_020215701.1"/>
</dbReference>
<dbReference type="InterPro" id="IPR036864">
    <property type="entry name" value="Zn2-C6_fun-type_DNA-bd_sf"/>
</dbReference>
<dbReference type="InterPro" id="IPR001138">
    <property type="entry name" value="Zn2Cys6_DnaBD"/>
</dbReference>
<keyword evidence="2" id="KW-0479">Metal-binding</keyword>
<reference evidence="11 12" key="1">
    <citation type="journal article" date="2016" name="Proc. Natl. Acad. Sci. U.S.A.">
        <title>Comparative genomics of biotechnologically important yeasts.</title>
        <authorList>
            <person name="Riley R."/>
            <person name="Haridas S."/>
            <person name="Wolfe K.H."/>
            <person name="Lopes M.R."/>
            <person name="Hittinger C.T."/>
            <person name="Goeker M."/>
            <person name="Salamov A.A."/>
            <person name="Wisecaver J.H."/>
            <person name="Long T.M."/>
            <person name="Calvey C.H."/>
            <person name="Aerts A.L."/>
            <person name="Barry K.W."/>
            <person name="Choi C."/>
            <person name="Clum A."/>
            <person name="Coughlan A.Y."/>
            <person name="Deshpande S."/>
            <person name="Douglass A.P."/>
            <person name="Hanson S.J."/>
            <person name="Klenk H.-P."/>
            <person name="LaButti K.M."/>
            <person name="Lapidus A."/>
            <person name="Lindquist E.A."/>
            <person name="Lipzen A.M."/>
            <person name="Meier-Kolthoff J.P."/>
            <person name="Ohm R.A."/>
            <person name="Otillar R.P."/>
            <person name="Pangilinan J.L."/>
            <person name="Peng Y."/>
            <person name="Rokas A."/>
            <person name="Rosa C.A."/>
            <person name="Scheuner C."/>
            <person name="Sibirny A.A."/>
            <person name="Slot J.C."/>
            <person name="Stielow J.B."/>
            <person name="Sun H."/>
            <person name="Kurtzman C.P."/>
            <person name="Blackwell M."/>
            <person name="Grigoriev I.V."/>
            <person name="Jeffries T.W."/>
        </authorList>
    </citation>
    <scope>NUCLEOTIDE SEQUENCE [LARGE SCALE GENOMIC DNA]</scope>
    <source>
        <strain evidence="12">ATCC 18201 / CBS 1600 / BCRC 20928 / JCM 3617 / NBRC 0987 / NRRL Y-1542</strain>
    </source>
</reference>
<evidence type="ECO:0000256" key="8">
    <source>
        <dbReference type="ARBA" id="ARBA00023242"/>
    </source>
</evidence>
<dbReference type="GO" id="GO:0016798">
    <property type="term" value="F:hydrolase activity, acting on glycosyl bonds"/>
    <property type="evidence" value="ECO:0007669"/>
    <property type="project" value="UniProtKB-KW"/>
</dbReference>
<dbReference type="Proteomes" id="UP000094389">
    <property type="component" value="Unassembled WGS sequence"/>
</dbReference>
<evidence type="ECO:0000259" key="10">
    <source>
        <dbReference type="PROSITE" id="PS50048"/>
    </source>
</evidence>
<dbReference type="GO" id="GO:0008270">
    <property type="term" value="F:zinc ion binding"/>
    <property type="evidence" value="ECO:0007669"/>
    <property type="project" value="InterPro"/>
</dbReference>
<dbReference type="Gene3D" id="4.10.240.10">
    <property type="entry name" value="Zn(2)-C6 fungal-type DNA-binding domain"/>
    <property type="match status" value="1"/>
</dbReference>